<organism evidence="2 3">
    <name type="scientific">Deinococcus rhizophilus</name>
    <dbReference type="NCBI Taxonomy" id="3049544"/>
    <lineage>
        <taxon>Bacteria</taxon>
        <taxon>Thermotogati</taxon>
        <taxon>Deinococcota</taxon>
        <taxon>Deinococci</taxon>
        <taxon>Deinococcales</taxon>
        <taxon>Deinococcaceae</taxon>
        <taxon>Deinococcus</taxon>
    </lineage>
</organism>
<protein>
    <submittedName>
        <fullName evidence="2">Uncharacterized protein</fullName>
    </submittedName>
</protein>
<feature type="compositionally biased region" description="Basic and acidic residues" evidence="1">
    <location>
        <begin position="7"/>
        <end position="21"/>
    </location>
</feature>
<proteinExistence type="predicted"/>
<keyword evidence="3" id="KW-1185">Reference proteome</keyword>
<gene>
    <name evidence="2" type="ORF">QOL99_15250</name>
</gene>
<evidence type="ECO:0000313" key="2">
    <source>
        <dbReference type="EMBL" id="MDL2345496.1"/>
    </source>
</evidence>
<dbReference type="EMBL" id="JASNGB010000212">
    <property type="protein sequence ID" value="MDL2345496.1"/>
    <property type="molecule type" value="Genomic_DNA"/>
</dbReference>
<accession>A0ABT7JKA8</accession>
<feature type="non-terminal residue" evidence="2">
    <location>
        <position position="1"/>
    </location>
</feature>
<comment type="caution">
    <text evidence="2">The sequence shown here is derived from an EMBL/GenBank/DDBJ whole genome shotgun (WGS) entry which is preliminary data.</text>
</comment>
<dbReference type="RefSeq" id="WP_285525072.1">
    <property type="nucleotide sequence ID" value="NZ_JASNGB010000212.1"/>
</dbReference>
<sequence>GPPWGMTDHRDDRPHATEDQGHTYATNQTEIVEEGMQGATGNMDANGLSGEAGPEKLEELRENLSEMTDGSEDAEQA</sequence>
<name>A0ABT7JKA8_9DEIO</name>
<dbReference type="Proteomes" id="UP001302059">
    <property type="component" value="Unassembled WGS sequence"/>
</dbReference>
<feature type="region of interest" description="Disordered" evidence="1">
    <location>
        <begin position="1"/>
        <end position="26"/>
    </location>
</feature>
<evidence type="ECO:0000256" key="1">
    <source>
        <dbReference type="SAM" id="MobiDB-lite"/>
    </source>
</evidence>
<evidence type="ECO:0000313" key="3">
    <source>
        <dbReference type="Proteomes" id="UP001302059"/>
    </source>
</evidence>
<reference evidence="2 3" key="1">
    <citation type="submission" date="2023-05" db="EMBL/GenBank/DDBJ databases">
        <authorList>
            <person name="Gao F."/>
        </authorList>
    </citation>
    <scope>NUCLEOTIDE SEQUENCE [LARGE SCALE GENOMIC DNA]</scope>
    <source>
        <strain evidence="2 3">MIMF12</strain>
    </source>
</reference>